<comment type="caution">
    <text evidence="1">The sequence shown here is derived from an EMBL/GenBank/DDBJ whole genome shotgun (WGS) entry which is preliminary data.</text>
</comment>
<keyword evidence="2" id="KW-1185">Reference proteome</keyword>
<sequence>MSLERIPDPGQRARSGLRVTVLLLLYQDSRAYLPCPAAYPKIRDLEKEELMIRRAAEPPFLRMGRLDLTVSDQTDGLGRM</sequence>
<organism evidence="1 2">
    <name type="scientific">Deinococcus malanensis</name>
    <dbReference type="NCBI Taxonomy" id="1706855"/>
    <lineage>
        <taxon>Bacteria</taxon>
        <taxon>Thermotogati</taxon>
        <taxon>Deinococcota</taxon>
        <taxon>Deinococci</taxon>
        <taxon>Deinococcales</taxon>
        <taxon>Deinococcaceae</taxon>
        <taxon>Deinococcus</taxon>
    </lineage>
</organism>
<reference evidence="2" key="1">
    <citation type="journal article" date="2019" name="Int. J. Syst. Evol. Microbiol.">
        <title>The Global Catalogue of Microorganisms (GCM) 10K type strain sequencing project: providing services to taxonomists for standard genome sequencing and annotation.</title>
        <authorList>
            <consortium name="The Broad Institute Genomics Platform"/>
            <consortium name="The Broad Institute Genome Sequencing Center for Infectious Disease"/>
            <person name="Wu L."/>
            <person name="Ma J."/>
        </authorList>
    </citation>
    <scope>NUCLEOTIDE SEQUENCE [LARGE SCALE GENOMIC DNA]</scope>
    <source>
        <strain evidence="2">JCM 30331</strain>
    </source>
</reference>
<evidence type="ECO:0000313" key="2">
    <source>
        <dbReference type="Proteomes" id="UP000647587"/>
    </source>
</evidence>
<dbReference type="Proteomes" id="UP000647587">
    <property type="component" value="Unassembled WGS sequence"/>
</dbReference>
<gene>
    <name evidence="1" type="ORF">GCM10008955_09710</name>
</gene>
<dbReference type="EMBL" id="BMPP01000003">
    <property type="protein sequence ID" value="GGK18355.1"/>
    <property type="molecule type" value="Genomic_DNA"/>
</dbReference>
<protein>
    <submittedName>
        <fullName evidence="1">Uncharacterized protein</fullName>
    </submittedName>
</protein>
<name>A0ABQ2ER54_9DEIO</name>
<accession>A0ABQ2ER54</accession>
<evidence type="ECO:0000313" key="1">
    <source>
        <dbReference type="EMBL" id="GGK18355.1"/>
    </source>
</evidence>
<proteinExistence type="predicted"/>